<feature type="signal peptide" evidence="1">
    <location>
        <begin position="1"/>
        <end position="22"/>
    </location>
</feature>
<evidence type="ECO:0000313" key="3">
    <source>
        <dbReference type="Proteomes" id="UP000256478"/>
    </source>
</evidence>
<dbReference type="Gene3D" id="3.60.15.10">
    <property type="entry name" value="Ribonuclease Z/Hydroxyacylglutathione hydrolase-like"/>
    <property type="match status" value="1"/>
</dbReference>
<evidence type="ECO:0000313" key="2">
    <source>
        <dbReference type="EMBL" id="REL28432.1"/>
    </source>
</evidence>
<proteinExistence type="predicted"/>
<name>A0A3E0TWX6_9GAMM</name>
<gene>
    <name evidence="2" type="ORF">DXX93_18915</name>
</gene>
<keyword evidence="1" id="KW-0732">Signal</keyword>
<dbReference type="RefSeq" id="WP_116009467.1">
    <property type="nucleotide sequence ID" value="NZ_QUOU01000001.1"/>
</dbReference>
<comment type="caution">
    <text evidence="2">The sequence shown here is derived from an EMBL/GenBank/DDBJ whole genome shotgun (WGS) entry which is preliminary data.</text>
</comment>
<reference evidence="2 3" key="1">
    <citation type="submission" date="2018-08" db="EMBL/GenBank/DDBJ databases">
        <title>Thalassotalea euphylliae genome.</title>
        <authorList>
            <person name="Summers S."/>
            <person name="Rice S.A."/>
            <person name="Freckelton M.L."/>
            <person name="Nedved B.T."/>
            <person name="Hadfield M.G."/>
        </authorList>
    </citation>
    <scope>NUCLEOTIDE SEQUENCE [LARGE SCALE GENOMIC DNA]</scope>
    <source>
        <strain evidence="2 3">H1</strain>
    </source>
</reference>
<dbReference type="AlphaFoldDB" id="A0A3E0TWX6"/>
<dbReference type="OrthoDB" id="6288101at2"/>
<evidence type="ECO:0008006" key="4">
    <source>
        <dbReference type="Google" id="ProtNLM"/>
    </source>
</evidence>
<protein>
    <recommendedName>
        <fullName evidence="4">MBL fold metallo-hydrolase</fullName>
    </recommendedName>
</protein>
<dbReference type="EMBL" id="QUOU01000001">
    <property type="protein sequence ID" value="REL28432.1"/>
    <property type="molecule type" value="Genomic_DNA"/>
</dbReference>
<evidence type="ECO:0000256" key="1">
    <source>
        <dbReference type="SAM" id="SignalP"/>
    </source>
</evidence>
<feature type="chain" id="PRO_5017566963" description="MBL fold metallo-hydrolase" evidence="1">
    <location>
        <begin position="23"/>
        <end position="484"/>
    </location>
</feature>
<dbReference type="InterPro" id="IPR036866">
    <property type="entry name" value="RibonucZ/Hydroxyglut_hydro"/>
</dbReference>
<sequence length="484" mass="55199">MRINTFILLALLYLGVTSSTYASEAKAFIELLQKHYQQTASISAFSLTHSYFGRSDPYQSWDYQAPSRYKAFKVTDIDMEKQHYYQNVVHHFTGGLYLDEVHFQNDSESSRYERNGISLGKSAIAQSMNSFSRYKNLTLMNLDFLAVRPLLQTISVSQDISETIDIQPDKVAGKVTLAHRQAEGAKGKEIEYVFNLAPLRLESINNKARKRIFLYGDYRTSNGYHFAHSLIKHYNGDVIPSFITRIEKFEVIEQITPEKLTLPNGYRIKPAEQYLALAATEIAEDLYLINDASQKHNTLFTVNGGNIMVFGAPRSSRLSESVLKTIKQQFPTKQISGVYVTHPYREHITGLLPFVEQGAKVYADDYTIAAIKAYPRFTDKIDSFSFEPISHEQVNNGVQFYVLESARSKRQSFAYFTQSGTIYQSDFLEIARDNTIANILPSYSKQFIDFVRDSKLKVTRIVAQNRNSNISLAVMNKAYQANTM</sequence>
<dbReference type="Proteomes" id="UP000256478">
    <property type="component" value="Unassembled WGS sequence"/>
</dbReference>
<organism evidence="2 3">
    <name type="scientific">Thalassotalea euphylliae</name>
    <dbReference type="NCBI Taxonomy" id="1655234"/>
    <lineage>
        <taxon>Bacteria</taxon>
        <taxon>Pseudomonadati</taxon>
        <taxon>Pseudomonadota</taxon>
        <taxon>Gammaproteobacteria</taxon>
        <taxon>Alteromonadales</taxon>
        <taxon>Colwelliaceae</taxon>
        <taxon>Thalassotalea</taxon>
    </lineage>
</organism>
<accession>A0A3E0TWX6</accession>
<dbReference type="SUPFAM" id="SSF56281">
    <property type="entry name" value="Metallo-hydrolase/oxidoreductase"/>
    <property type="match status" value="1"/>
</dbReference>